<dbReference type="AlphaFoldDB" id="A0A4C1URH9"/>
<gene>
    <name evidence="1" type="ORF">EVAR_24495_1</name>
</gene>
<evidence type="ECO:0000313" key="1">
    <source>
        <dbReference type="EMBL" id="GBP28820.1"/>
    </source>
</evidence>
<sequence length="162" mass="17398">MSNIYGDYDAAAAAGSESAGSAISPAFPAAPPAARLICGRGAVSASVCTTRVRSASRLARTSVHPALINHAQHVIITKRRAALRGAAGGSSQINCLTCLAHLRFFNMYRLPFLNQWSIYDTATHCASKPKIEWQNNSSTEKSKNRILSINKPPAARCLRGRF</sequence>
<organism evidence="1 2">
    <name type="scientific">Eumeta variegata</name>
    <name type="common">Bagworm moth</name>
    <name type="synonym">Eumeta japonica</name>
    <dbReference type="NCBI Taxonomy" id="151549"/>
    <lineage>
        <taxon>Eukaryota</taxon>
        <taxon>Metazoa</taxon>
        <taxon>Ecdysozoa</taxon>
        <taxon>Arthropoda</taxon>
        <taxon>Hexapoda</taxon>
        <taxon>Insecta</taxon>
        <taxon>Pterygota</taxon>
        <taxon>Neoptera</taxon>
        <taxon>Endopterygota</taxon>
        <taxon>Lepidoptera</taxon>
        <taxon>Glossata</taxon>
        <taxon>Ditrysia</taxon>
        <taxon>Tineoidea</taxon>
        <taxon>Psychidae</taxon>
        <taxon>Oiketicinae</taxon>
        <taxon>Eumeta</taxon>
    </lineage>
</organism>
<dbReference type="Proteomes" id="UP000299102">
    <property type="component" value="Unassembled WGS sequence"/>
</dbReference>
<protein>
    <submittedName>
        <fullName evidence="1">Uncharacterized protein</fullName>
    </submittedName>
</protein>
<proteinExistence type="predicted"/>
<reference evidence="1 2" key="1">
    <citation type="journal article" date="2019" name="Commun. Biol.">
        <title>The bagworm genome reveals a unique fibroin gene that provides high tensile strength.</title>
        <authorList>
            <person name="Kono N."/>
            <person name="Nakamura H."/>
            <person name="Ohtoshi R."/>
            <person name="Tomita M."/>
            <person name="Numata K."/>
            <person name="Arakawa K."/>
        </authorList>
    </citation>
    <scope>NUCLEOTIDE SEQUENCE [LARGE SCALE GENOMIC DNA]</scope>
</reference>
<comment type="caution">
    <text evidence="1">The sequence shown here is derived from an EMBL/GenBank/DDBJ whole genome shotgun (WGS) entry which is preliminary data.</text>
</comment>
<accession>A0A4C1URH9</accession>
<evidence type="ECO:0000313" key="2">
    <source>
        <dbReference type="Proteomes" id="UP000299102"/>
    </source>
</evidence>
<name>A0A4C1URH9_EUMVA</name>
<keyword evidence="2" id="KW-1185">Reference proteome</keyword>
<dbReference type="EMBL" id="BGZK01000212">
    <property type="protein sequence ID" value="GBP28820.1"/>
    <property type="molecule type" value="Genomic_DNA"/>
</dbReference>